<evidence type="ECO:0000313" key="3">
    <source>
        <dbReference type="Proteomes" id="UP000886520"/>
    </source>
</evidence>
<accession>A0A9D4Z7D2</accession>
<organism evidence="2 3">
    <name type="scientific">Adiantum capillus-veneris</name>
    <name type="common">Maidenhair fern</name>
    <dbReference type="NCBI Taxonomy" id="13818"/>
    <lineage>
        <taxon>Eukaryota</taxon>
        <taxon>Viridiplantae</taxon>
        <taxon>Streptophyta</taxon>
        <taxon>Embryophyta</taxon>
        <taxon>Tracheophyta</taxon>
        <taxon>Polypodiopsida</taxon>
        <taxon>Polypodiidae</taxon>
        <taxon>Polypodiales</taxon>
        <taxon>Pteridineae</taxon>
        <taxon>Pteridaceae</taxon>
        <taxon>Vittarioideae</taxon>
        <taxon>Adiantum</taxon>
    </lineage>
</organism>
<proteinExistence type="predicted"/>
<name>A0A9D4Z7D2_ADICA</name>
<dbReference type="EMBL" id="JABFUD020000022">
    <property type="protein sequence ID" value="KAI5062411.1"/>
    <property type="molecule type" value="Genomic_DNA"/>
</dbReference>
<keyword evidence="3" id="KW-1185">Reference proteome</keyword>
<feature type="region of interest" description="Disordered" evidence="1">
    <location>
        <begin position="41"/>
        <end position="75"/>
    </location>
</feature>
<sequence>MSWTQKLLISSATLYASGGSKKSSGGKLQVITNQIRRDNKGLKNFNSADDVDQANKVKREGVSPSLEKYLEPRKR</sequence>
<comment type="caution">
    <text evidence="2">The sequence shown here is derived from an EMBL/GenBank/DDBJ whole genome shotgun (WGS) entry which is preliminary data.</text>
</comment>
<dbReference type="AlphaFoldDB" id="A0A9D4Z7D2"/>
<dbReference type="Proteomes" id="UP000886520">
    <property type="component" value="Chromosome 22"/>
</dbReference>
<evidence type="ECO:0000313" key="2">
    <source>
        <dbReference type="EMBL" id="KAI5062411.1"/>
    </source>
</evidence>
<protein>
    <submittedName>
        <fullName evidence="2">Uncharacterized protein</fullName>
    </submittedName>
</protein>
<gene>
    <name evidence="2" type="ORF">GOP47_0022950</name>
</gene>
<evidence type="ECO:0000256" key="1">
    <source>
        <dbReference type="SAM" id="MobiDB-lite"/>
    </source>
</evidence>
<reference evidence="2" key="1">
    <citation type="submission" date="2021-01" db="EMBL/GenBank/DDBJ databases">
        <title>Adiantum capillus-veneris genome.</title>
        <authorList>
            <person name="Fang Y."/>
            <person name="Liao Q."/>
        </authorList>
    </citation>
    <scope>NUCLEOTIDE SEQUENCE</scope>
    <source>
        <strain evidence="2">H3</strain>
        <tissue evidence="2">Leaf</tissue>
    </source>
</reference>